<evidence type="ECO:0000313" key="7">
    <source>
        <dbReference type="Proteomes" id="UP000799118"/>
    </source>
</evidence>
<dbReference type="SUPFAM" id="SSF47095">
    <property type="entry name" value="HMG-box"/>
    <property type="match status" value="1"/>
</dbReference>
<evidence type="ECO:0000256" key="4">
    <source>
        <dbReference type="SAM" id="MobiDB-lite"/>
    </source>
</evidence>
<feature type="region of interest" description="Disordered" evidence="4">
    <location>
        <begin position="150"/>
        <end position="182"/>
    </location>
</feature>
<feature type="region of interest" description="Disordered" evidence="4">
    <location>
        <begin position="207"/>
        <end position="301"/>
    </location>
</feature>
<feature type="DNA-binding region" description="HMG box" evidence="3">
    <location>
        <begin position="87"/>
        <end position="156"/>
    </location>
</feature>
<dbReference type="CDD" id="cd01389">
    <property type="entry name" value="HMG-box_ROX1-like"/>
    <property type="match status" value="1"/>
</dbReference>
<protein>
    <recommendedName>
        <fullName evidence="5">HMG box domain-containing protein</fullName>
    </recommendedName>
</protein>
<dbReference type="SMART" id="SM00398">
    <property type="entry name" value="HMG"/>
    <property type="match status" value="1"/>
</dbReference>
<evidence type="ECO:0000256" key="2">
    <source>
        <dbReference type="ARBA" id="ARBA00023242"/>
    </source>
</evidence>
<dbReference type="GO" id="GO:0000978">
    <property type="term" value="F:RNA polymerase II cis-regulatory region sequence-specific DNA binding"/>
    <property type="evidence" value="ECO:0007669"/>
    <property type="project" value="TreeGrafter"/>
</dbReference>
<dbReference type="Pfam" id="PF00505">
    <property type="entry name" value="HMG_box"/>
    <property type="match status" value="1"/>
</dbReference>
<sequence>MSSGQIFHFCPSTEVKGIACHNFMATSEGHNLNEGIQGPVSTHFAPIPSPPLESRGPAEKRLASTSPERPVRRLAPRKGSSRREAHIPRPRNPFMIFRSEYLAQEKITSDVERDHRHISRIVGHLWNNTSEEDKAPYRLMAEQEKLEHRRKYPGYKFSPGTRTSKPVKRNVKRNGQNDLARSQKVAELLKAGLQGRDLESAIKDIDLEGSSPSADDSSQSASSSPAAAPSPSESLPDVRGWEPSSRDRDASEAGSLVFRSPLLAPAPLPNTVQPQSVTRHMPSRPIMDSLRPDSPVPASAGYIPQNFMSSPTAMTSSAPTLDYQTQMLGETVARDYQFHFPDRYVTYHNEPHFTQYHTGTLASQAPSYQIGPRMQEMYPQYETCASPALYSQSGPLNIPFHVPSQPYQSSPTFGVGNVYGNLMSNSASGQLDVPFNSAMYTNSTEDSDHLNPLTWDPMQFIVTP</sequence>
<dbReference type="GO" id="GO:0005634">
    <property type="term" value="C:nucleus"/>
    <property type="evidence" value="ECO:0007669"/>
    <property type="project" value="UniProtKB-UniRule"/>
</dbReference>
<feature type="domain" description="HMG box" evidence="5">
    <location>
        <begin position="87"/>
        <end position="156"/>
    </location>
</feature>
<evidence type="ECO:0000259" key="5">
    <source>
        <dbReference type="PROSITE" id="PS50118"/>
    </source>
</evidence>
<name>A0A6A4IKC4_9AGAR</name>
<proteinExistence type="predicted"/>
<evidence type="ECO:0000313" key="6">
    <source>
        <dbReference type="EMBL" id="KAE9409397.1"/>
    </source>
</evidence>
<feature type="region of interest" description="Disordered" evidence="4">
    <location>
        <begin position="35"/>
        <end position="87"/>
    </location>
</feature>
<dbReference type="AlphaFoldDB" id="A0A6A4IKC4"/>
<dbReference type="GO" id="GO:0000981">
    <property type="term" value="F:DNA-binding transcription factor activity, RNA polymerase II-specific"/>
    <property type="evidence" value="ECO:0007669"/>
    <property type="project" value="TreeGrafter"/>
</dbReference>
<keyword evidence="1 3" id="KW-0238">DNA-binding</keyword>
<gene>
    <name evidence="6" type="ORF">BT96DRAFT_913519</name>
</gene>
<evidence type="ECO:0000256" key="3">
    <source>
        <dbReference type="PROSITE-ProRule" id="PRU00267"/>
    </source>
</evidence>
<dbReference type="Proteomes" id="UP000799118">
    <property type="component" value="Unassembled WGS sequence"/>
</dbReference>
<dbReference type="InterPro" id="IPR051356">
    <property type="entry name" value="SOX/SOX-like_TF"/>
</dbReference>
<dbReference type="PANTHER" id="PTHR45789">
    <property type="entry name" value="FI18025P1"/>
    <property type="match status" value="1"/>
</dbReference>
<dbReference type="PROSITE" id="PS50118">
    <property type="entry name" value="HMG_BOX_2"/>
    <property type="match status" value="1"/>
</dbReference>
<dbReference type="InterPro" id="IPR036910">
    <property type="entry name" value="HMG_box_dom_sf"/>
</dbReference>
<evidence type="ECO:0000256" key="1">
    <source>
        <dbReference type="ARBA" id="ARBA00023125"/>
    </source>
</evidence>
<dbReference type="OrthoDB" id="6247875at2759"/>
<dbReference type="Gene3D" id="1.10.30.10">
    <property type="entry name" value="High mobility group box domain"/>
    <property type="match status" value="1"/>
</dbReference>
<feature type="compositionally biased region" description="Low complexity" evidence="4">
    <location>
        <begin position="210"/>
        <end position="237"/>
    </location>
</feature>
<keyword evidence="7" id="KW-1185">Reference proteome</keyword>
<dbReference type="InterPro" id="IPR009071">
    <property type="entry name" value="HMG_box_dom"/>
</dbReference>
<accession>A0A6A4IKC4</accession>
<keyword evidence="2 3" id="KW-0539">Nucleus</keyword>
<dbReference type="PANTHER" id="PTHR45789:SF2">
    <property type="entry name" value="FI18025P1"/>
    <property type="match status" value="1"/>
</dbReference>
<dbReference type="EMBL" id="ML769388">
    <property type="protein sequence ID" value="KAE9409397.1"/>
    <property type="molecule type" value="Genomic_DNA"/>
</dbReference>
<reference evidence="6" key="1">
    <citation type="journal article" date="2019" name="Environ. Microbiol.">
        <title>Fungal ecological strategies reflected in gene transcription - a case study of two litter decomposers.</title>
        <authorList>
            <person name="Barbi F."/>
            <person name="Kohler A."/>
            <person name="Barry K."/>
            <person name="Baskaran P."/>
            <person name="Daum C."/>
            <person name="Fauchery L."/>
            <person name="Ihrmark K."/>
            <person name="Kuo A."/>
            <person name="LaButti K."/>
            <person name="Lipzen A."/>
            <person name="Morin E."/>
            <person name="Grigoriev I.V."/>
            <person name="Henrissat B."/>
            <person name="Lindahl B."/>
            <person name="Martin F."/>
        </authorList>
    </citation>
    <scope>NUCLEOTIDE SEQUENCE</scope>
    <source>
        <strain evidence="6">JB14</strain>
    </source>
</reference>
<organism evidence="6 7">
    <name type="scientific">Gymnopus androsaceus JB14</name>
    <dbReference type="NCBI Taxonomy" id="1447944"/>
    <lineage>
        <taxon>Eukaryota</taxon>
        <taxon>Fungi</taxon>
        <taxon>Dikarya</taxon>
        <taxon>Basidiomycota</taxon>
        <taxon>Agaricomycotina</taxon>
        <taxon>Agaricomycetes</taxon>
        <taxon>Agaricomycetidae</taxon>
        <taxon>Agaricales</taxon>
        <taxon>Marasmiineae</taxon>
        <taxon>Omphalotaceae</taxon>
        <taxon>Gymnopus</taxon>
    </lineage>
</organism>